<reference evidence="2 3" key="1">
    <citation type="journal article" date="2023" name="Life. Sci Alliance">
        <title>Evolutionary insights into 3D genome organization and epigenetic landscape of Vigna mungo.</title>
        <authorList>
            <person name="Junaid A."/>
            <person name="Singh B."/>
            <person name="Bhatia S."/>
        </authorList>
    </citation>
    <scope>NUCLEOTIDE SEQUENCE [LARGE SCALE GENOMIC DNA]</scope>
    <source>
        <strain evidence="2">Urdbean</strain>
    </source>
</reference>
<keyword evidence="3" id="KW-1185">Reference proteome</keyword>
<dbReference type="EMBL" id="CP144693">
    <property type="protein sequence ID" value="WVY99837.1"/>
    <property type="molecule type" value="Genomic_DNA"/>
</dbReference>
<evidence type="ECO:0000256" key="1">
    <source>
        <dbReference type="SAM" id="MobiDB-lite"/>
    </source>
</evidence>
<feature type="region of interest" description="Disordered" evidence="1">
    <location>
        <begin position="99"/>
        <end position="122"/>
    </location>
</feature>
<proteinExistence type="predicted"/>
<gene>
    <name evidence="2" type="ORF">V8G54_025907</name>
</gene>
<dbReference type="Proteomes" id="UP001374535">
    <property type="component" value="Chromosome 8"/>
</dbReference>
<name>A0AAQ3RNY9_VIGMU</name>
<feature type="non-terminal residue" evidence="2">
    <location>
        <position position="1"/>
    </location>
</feature>
<dbReference type="AlphaFoldDB" id="A0AAQ3RNY9"/>
<sequence length="174" mass="18545">HAPHPAQCLPPPSSVRSSPILLSRRLLAAPLLRPPPLSRRARLPILFTAKTIFVTDNSPANFSLDHTPFTHPDLFSTSSLAIHGVQSFLDYSLFGDGLPPSPSSPSATPSTPSGTQVRPPPALASTASFCSPLLLLSSTIPSKKYSQNLDDDGRTFNSLATTECGKVFDNGEQQ</sequence>
<evidence type="ECO:0000313" key="3">
    <source>
        <dbReference type="Proteomes" id="UP001374535"/>
    </source>
</evidence>
<organism evidence="2 3">
    <name type="scientific">Vigna mungo</name>
    <name type="common">Black gram</name>
    <name type="synonym">Phaseolus mungo</name>
    <dbReference type="NCBI Taxonomy" id="3915"/>
    <lineage>
        <taxon>Eukaryota</taxon>
        <taxon>Viridiplantae</taxon>
        <taxon>Streptophyta</taxon>
        <taxon>Embryophyta</taxon>
        <taxon>Tracheophyta</taxon>
        <taxon>Spermatophyta</taxon>
        <taxon>Magnoliopsida</taxon>
        <taxon>eudicotyledons</taxon>
        <taxon>Gunneridae</taxon>
        <taxon>Pentapetalae</taxon>
        <taxon>rosids</taxon>
        <taxon>fabids</taxon>
        <taxon>Fabales</taxon>
        <taxon>Fabaceae</taxon>
        <taxon>Papilionoideae</taxon>
        <taxon>50 kb inversion clade</taxon>
        <taxon>NPAAA clade</taxon>
        <taxon>indigoferoid/millettioid clade</taxon>
        <taxon>Phaseoleae</taxon>
        <taxon>Vigna</taxon>
    </lineage>
</organism>
<evidence type="ECO:0000313" key="2">
    <source>
        <dbReference type="EMBL" id="WVY99837.1"/>
    </source>
</evidence>
<accession>A0AAQ3RNY9</accession>
<feature type="compositionally biased region" description="Low complexity" evidence="1">
    <location>
        <begin position="104"/>
        <end position="113"/>
    </location>
</feature>
<protein>
    <submittedName>
        <fullName evidence="2">Uncharacterized protein</fullName>
    </submittedName>
</protein>